<protein>
    <submittedName>
        <fullName evidence="2">Uncharacterized protein</fullName>
    </submittedName>
</protein>
<evidence type="ECO:0000256" key="1">
    <source>
        <dbReference type="SAM" id="Phobius"/>
    </source>
</evidence>
<dbReference type="AlphaFoldDB" id="A0A7C1T2J4"/>
<evidence type="ECO:0000313" key="3">
    <source>
        <dbReference type="EMBL" id="HHP05845.1"/>
    </source>
</evidence>
<name>A0A7C1T2J4_THEPE</name>
<keyword evidence="1" id="KW-1133">Transmembrane helix</keyword>
<keyword evidence="1" id="KW-0472">Membrane</keyword>
<gene>
    <name evidence="3" type="ORF">ENM88_08920</name>
    <name evidence="2" type="ORF">ENP77_02660</name>
</gene>
<sequence>MGKQQTLRRLLGLLTLVAAALAAYFSYKVFAYIMGVEPGGLESYMSWMQVLVYILFVLVAAYVLVDTYRRRV</sequence>
<keyword evidence="1" id="KW-0812">Transmembrane</keyword>
<dbReference type="EMBL" id="DRZM01000241">
    <property type="protein sequence ID" value="HHP05845.1"/>
    <property type="molecule type" value="Genomic_DNA"/>
</dbReference>
<dbReference type="EMBL" id="DSKP01000093">
    <property type="protein sequence ID" value="HEB48681.1"/>
    <property type="molecule type" value="Genomic_DNA"/>
</dbReference>
<reference evidence="2" key="1">
    <citation type="journal article" date="2020" name="mSystems">
        <title>Genome- and Community-Level Interaction Insights into Carbon Utilization and Element Cycling Functions of Hydrothermarchaeota in Hydrothermal Sediment.</title>
        <authorList>
            <person name="Zhou Z."/>
            <person name="Liu Y."/>
            <person name="Xu W."/>
            <person name="Pan J."/>
            <person name="Luo Z.H."/>
            <person name="Li M."/>
        </authorList>
    </citation>
    <scope>NUCLEOTIDE SEQUENCE [LARGE SCALE GENOMIC DNA]</scope>
    <source>
        <strain evidence="3">SpSt-1125</strain>
        <strain evidence="2">SpSt-25</strain>
    </source>
</reference>
<accession>A0A7C1T2J4</accession>
<proteinExistence type="predicted"/>
<feature type="transmembrane region" description="Helical" evidence="1">
    <location>
        <begin position="47"/>
        <end position="65"/>
    </location>
</feature>
<organism evidence="2">
    <name type="scientific">Thermofilum pendens</name>
    <dbReference type="NCBI Taxonomy" id="2269"/>
    <lineage>
        <taxon>Archaea</taxon>
        <taxon>Thermoproteota</taxon>
        <taxon>Thermoprotei</taxon>
        <taxon>Thermofilales</taxon>
        <taxon>Thermofilaceae</taxon>
        <taxon>Thermofilum</taxon>
    </lineage>
</organism>
<evidence type="ECO:0000313" key="2">
    <source>
        <dbReference type="EMBL" id="HEB48681.1"/>
    </source>
</evidence>
<comment type="caution">
    <text evidence="2">The sequence shown here is derived from an EMBL/GenBank/DDBJ whole genome shotgun (WGS) entry which is preliminary data.</text>
</comment>